<organism evidence="3 4">
    <name type="scientific">Streptomyces marincola</name>
    <dbReference type="NCBI Taxonomy" id="2878388"/>
    <lineage>
        <taxon>Bacteria</taxon>
        <taxon>Bacillati</taxon>
        <taxon>Actinomycetota</taxon>
        <taxon>Actinomycetes</taxon>
        <taxon>Kitasatosporales</taxon>
        <taxon>Streptomycetaceae</taxon>
        <taxon>Streptomyces</taxon>
    </lineage>
</organism>
<evidence type="ECO:0000256" key="2">
    <source>
        <dbReference type="SAM" id="SignalP"/>
    </source>
</evidence>
<evidence type="ECO:0000256" key="1">
    <source>
        <dbReference type="SAM" id="MobiDB-lite"/>
    </source>
</evidence>
<dbReference type="EMBL" id="CP021121">
    <property type="protein sequence ID" value="ARQ69141.1"/>
    <property type="molecule type" value="Genomic_DNA"/>
</dbReference>
<protein>
    <recommendedName>
        <fullName evidence="5">Secreted protein</fullName>
    </recommendedName>
</protein>
<feature type="signal peptide" evidence="2">
    <location>
        <begin position="1"/>
        <end position="26"/>
    </location>
</feature>
<dbReference type="AlphaFoldDB" id="A0A1W7CWG1"/>
<evidence type="ECO:0000313" key="4">
    <source>
        <dbReference type="Proteomes" id="UP000194218"/>
    </source>
</evidence>
<reference evidence="3 4" key="1">
    <citation type="submission" date="2017-05" db="EMBL/GenBank/DDBJ databases">
        <title>Complete genome sequence of Streptomyces sp. SCSIO 03032 revealed the diverse biosynthetic pathways for its bioactive secondary metabolites.</title>
        <authorList>
            <person name="Ma L."/>
            <person name="Zhu Y."/>
            <person name="Zhang W."/>
            <person name="Zhang G."/>
            <person name="Tian X."/>
            <person name="Zhang S."/>
            <person name="Zhang C."/>
        </authorList>
    </citation>
    <scope>NUCLEOTIDE SEQUENCE [LARGE SCALE GENOMIC DNA]</scope>
    <source>
        <strain evidence="3 4">SCSIO 03032</strain>
    </source>
</reference>
<name>A0A1W7CWG1_9ACTN</name>
<gene>
    <name evidence="3" type="ORF">CAG99_09935</name>
</gene>
<evidence type="ECO:0008006" key="5">
    <source>
        <dbReference type="Google" id="ProtNLM"/>
    </source>
</evidence>
<evidence type="ECO:0000313" key="3">
    <source>
        <dbReference type="EMBL" id="ARQ69141.1"/>
    </source>
</evidence>
<dbReference type="RefSeq" id="WP_086158746.1">
    <property type="nucleotide sequence ID" value="NZ_CP021121.1"/>
</dbReference>
<keyword evidence="2" id="KW-0732">Signal</keyword>
<keyword evidence="4" id="KW-1185">Reference proteome</keyword>
<sequence>MGLRKLAGSLLAVAAASLALAGPAHASASPSTVVGEKMSPATLSTGSAQAQAQAQDMSAQNVHCVNPSFNFDGNQWYFYVACSSTGTTQWWAVITCSDGSLNAAGPHTGFRSVQVYCPPGTTPVEAWVEYTP</sequence>
<dbReference type="Proteomes" id="UP000194218">
    <property type="component" value="Chromosome"/>
</dbReference>
<accession>A0A1W7CWG1</accession>
<feature type="region of interest" description="Disordered" evidence="1">
    <location>
        <begin position="26"/>
        <end position="52"/>
    </location>
</feature>
<feature type="chain" id="PRO_5038477682" description="Secreted protein" evidence="2">
    <location>
        <begin position="27"/>
        <end position="132"/>
    </location>
</feature>
<proteinExistence type="predicted"/>
<dbReference type="OrthoDB" id="4264126at2"/>
<dbReference type="KEGG" id="smao:CAG99_09935"/>